<keyword evidence="2" id="KW-1185">Reference proteome</keyword>
<accession>A0A1H1SRZ6</accession>
<evidence type="ECO:0000313" key="2">
    <source>
        <dbReference type="Proteomes" id="UP000243904"/>
    </source>
</evidence>
<name>A0A1H1SRZ6_9BRAD</name>
<protein>
    <submittedName>
        <fullName evidence="1">Uncharacterized protein</fullName>
    </submittedName>
</protein>
<organism evidence="1 2">
    <name type="scientific">Bradyrhizobium canariense</name>
    <dbReference type="NCBI Taxonomy" id="255045"/>
    <lineage>
        <taxon>Bacteria</taxon>
        <taxon>Pseudomonadati</taxon>
        <taxon>Pseudomonadota</taxon>
        <taxon>Alphaproteobacteria</taxon>
        <taxon>Hyphomicrobiales</taxon>
        <taxon>Nitrobacteraceae</taxon>
        <taxon>Bradyrhizobium</taxon>
    </lineage>
</organism>
<dbReference type="AlphaFoldDB" id="A0A1H1SRZ6"/>
<reference evidence="2" key="1">
    <citation type="submission" date="2016-10" db="EMBL/GenBank/DDBJ databases">
        <authorList>
            <person name="Varghese N."/>
            <person name="Submissions S."/>
        </authorList>
    </citation>
    <scope>NUCLEOTIDE SEQUENCE [LARGE SCALE GENOMIC DNA]</scope>
    <source>
        <strain evidence="2">GAS369</strain>
    </source>
</reference>
<dbReference type="EMBL" id="LT629750">
    <property type="protein sequence ID" value="SDS50623.1"/>
    <property type="molecule type" value="Genomic_DNA"/>
</dbReference>
<evidence type="ECO:0000313" key="1">
    <source>
        <dbReference type="EMBL" id="SDS50623.1"/>
    </source>
</evidence>
<proteinExistence type="predicted"/>
<sequence>MKKLPTKKIARILGRPLVSITAVAAQIDLPIE</sequence>
<gene>
    <name evidence="1" type="ORF">SAMN05444158_2265</name>
</gene>
<dbReference type="Proteomes" id="UP000243904">
    <property type="component" value="Chromosome I"/>
</dbReference>